<dbReference type="RefSeq" id="WP_238567005.1">
    <property type="nucleotide sequence ID" value="NZ_JDUW01000004.1"/>
</dbReference>
<evidence type="ECO:0000256" key="3">
    <source>
        <dbReference type="ARBA" id="ARBA00022679"/>
    </source>
</evidence>
<organism evidence="7 8">
    <name type="scientific">Bifidobacterium reuteri DSM 23975</name>
    <dbReference type="NCBI Taxonomy" id="1437610"/>
    <lineage>
        <taxon>Bacteria</taxon>
        <taxon>Bacillati</taxon>
        <taxon>Actinomycetota</taxon>
        <taxon>Actinomycetes</taxon>
        <taxon>Bifidobacteriales</taxon>
        <taxon>Bifidobacteriaceae</taxon>
        <taxon>Bifidobacterium</taxon>
    </lineage>
</organism>
<dbReference type="AlphaFoldDB" id="A0A087CTW7"/>
<comment type="catalytic activity">
    <reaction evidence="5">
        <text>glycyl-tRNA(Gly) + acetyl-CoA = N-acetylglycyl-tRNA(Gly) + CoA + H(+)</text>
        <dbReference type="Rhea" id="RHEA:81867"/>
        <dbReference type="Rhea" id="RHEA-COMP:9683"/>
        <dbReference type="Rhea" id="RHEA-COMP:19766"/>
        <dbReference type="ChEBI" id="CHEBI:15378"/>
        <dbReference type="ChEBI" id="CHEBI:57287"/>
        <dbReference type="ChEBI" id="CHEBI:57288"/>
        <dbReference type="ChEBI" id="CHEBI:78522"/>
        <dbReference type="ChEBI" id="CHEBI:232036"/>
    </reaction>
</comment>
<keyword evidence="2" id="KW-1277">Toxin-antitoxin system</keyword>
<accession>A0A087CTW7</accession>
<name>A0A087CTW7_9BIFI</name>
<reference evidence="7 8" key="1">
    <citation type="submission" date="2014-03" db="EMBL/GenBank/DDBJ databases">
        <title>Genomics of Bifidobacteria.</title>
        <authorList>
            <person name="Ventura M."/>
            <person name="Milani C."/>
            <person name="Lugli G.A."/>
        </authorList>
    </citation>
    <scope>NUCLEOTIDE SEQUENCE [LARGE SCALE GENOMIC DNA]</scope>
    <source>
        <strain evidence="7 8">DSM 23975</strain>
    </source>
</reference>
<evidence type="ECO:0000256" key="4">
    <source>
        <dbReference type="ARBA" id="ARBA00023315"/>
    </source>
</evidence>
<dbReference type="Proteomes" id="UP000028984">
    <property type="component" value="Unassembled WGS sequence"/>
</dbReference>
<dbReference type="EMBL" id="JGZK01000004">
    <property type="protein sequence ID" value="KFI86717.1"/>
    <property type="molecule type" value="Genomic_DNA"/>
</dbReference>
<dbReference type="eggNOG" id="COG0454">
    <property type="taxonomic scope" value="Bacteria"/>
</dbReference>
<evidence type="ECO:0000256" key="2">
    <source>
        <dbReference type="ARBA" id="ARBA00022649"/>
    </source>
</evidence>
<feature type="domain" description="N-acetyltransferase" evidence="6">
    <location>
        <begin position="39"/>
        <end position="143"/>
    </location>
</feature>
<dbReference type="InterPro" id="IPR016181">
    <property type="entry name" value="Acyl_CoA_acyltransferase"/>
</dbReference>
<evidence type="ECO:0000256" key="5">
    <source>
        <dbReference type="ARBA" id="ARBA00049880"/>
    </source>
</evidence>
<sequence>MTAFTKPRRLTTDDDVTGFDCGLPVVNNWLQRHLKDASKQHTAVAYGTFADGSLAGYYTLSAYSIAHDDANGWLKRNSPDPVPVVLLGMLGVDMRYQTMHLGSQLLREATLRACAAAEIIGARALLVEPAGVKASEFYARYGFRPIGAGRRMFLPLPC</sequence>
<proteinExistence type="predicted"/>
<dbReference type="Pfam" id="PF00583">
    <property type="entry name" value="Acetyltransf_1"/>
    <property type="match status" value="1"/>
</dbReference>
<dbReference type="Gene3D" id="3.40.630.30">
    <property type="match status" value="1"/>
</dbReference>
<evidence type="ECO:0000313" key="8">
    <source>
        <dbReference type="Proteomes" id="UP000028984"/>
    </source>
</evidence>
<evidence type="ECO:0000259" key="6">
    <source>
        <dbReference type="Pfam" id="PF00583"/>
    </source>
</evidence>
<keyword evidence="4" id="KW-0012">Acyltransferase</keyword>
<gene>
    <name evidence="7" type="ORF">BREU_1786</name>
</gene>
<dbReference type="PANTHER" id="PTHR36449">
    <property type="entry name" value="ACETYLTRANSFERASE-RELATED"/>
    <property type="match status" value="1"/>
</dbReference>
<dbReference type="SUPFAM" id="SSF55729">
    <property type="entry name" value="Acyl-CoA N-acyltransferases (Nat)"/>
    <property type="match status" value="1"/>
</dbReference>
<keyword evidence="1" id="KW-0678">Repressor</keyword>
<evidence type="ECO:0000313" key="7">
    <source>
        <dbReference type="EMBL" id="KFI86717.1"/>
    </source>
</evidence>
<keyword evidence="8" id="KW-1185">Reference proteome</keyword>
<dbReference type="InterPro" id="IPR000182">
    <property type="entry name" value="GNAT_dom"/>
</dbReference>
<evidence type="ECO:0000256" key="1">
    <source>
        <dbReference type="ARBA" id="ARBA00022491"/>
    </source>
</evidence>
<dbReference type="GO" id="GO:0016747">
    <property type="term" value="F:acyltransferase activity, transferring groups other than amino-acyl groups"/>
    <property type="evidence" value="ECO:0007669"/>
    <property type="project" value="InterPro"/>
</dbReference>
<dbReference type="STRING" id="1437610.BREU_1786"/>
<protein>
    <submittedName>
        <fullName evidence="7">Acetyltransferase</fullName>
    </submittedName>
</protein>
<comment type="caution">
    <text evidence="7">The sequence shown here is derived from an EMBL/GenBank/DDBJ whole genome shotgun (WGS) entry which is preliminary data.</text>
</comment>
<dbReference type="PANTHER" id="PTHR36449:SF1">
    <property type="entry name" value="ACETYLTRANSFERASE"/>
    <property type="match status" value="1"/>
</dbReference>
<keyword evidence="3 7" id="KW-0808">Transferase</keyword>